<dbReference type="InterPro" id="IPR036770">
    <property type="entry name" value="Ankyrin_rpt-contain_sf"/>
</dbReference>
<dbReference type="OrthoDB" id="1923662at2759"/>
<keyword evidence="2" id="KW-1185">Reference proteome</keyword>
<name>A0A2G5D026_AQUCA</name>
<feature type="non-terminal residue" evidence="1">
    <location>
        <position position="364"/>
    </location>
</feature>
<sequence>VEYPEEYPLTTSHDTVLHIAMYSGQNELVKNLLDILLQVPTTTNKSDILLKVNDFGDTILHEATTTNKIDPDTVSLILRKRPGLLTMHNNNGELPLFRAVRFGNEKMFEYLADLVDAQPDPEAHRIRNDGVNILHIAILNESFELALKIAKKYPYLLDKRDQVGMTGLHLLSSMPLAFKSGCKHGWLRRFIYFCVPNSDTHEDVSESDRVGQGNDGVINEQNIAESKVAPVYGQKNKSKKTKAPNTCIKVYRTIALGLHWINQLCWNRIFRGYGWMEEVKNERKRHESGFRLVKYLIKFDYSWQLSEPGGNPEKIVVTPEQLINPWRKAHYLPTIIFHRHSYQNHNDTNFSKRDIKSHTASQGG</sequence>
<gene>
    <name evidence="1" type="ORF">AQUCO_03200072v1</name>
</gene>
<reference evidence="1 2" key="1">
    <citation type="submission" date="2017-09" db="EMBL/GenBank/DDBJ databases">
        <title>WGS assembly of Aquilegia coerulea Goldsmith.</title>
        <authorList>
            <person name="Hodges S."/>
            <person name="Kramer E."/>
            <person name="Nordborg M."/>
            <person name="Tomkins J."/>
            <person name="Borevitz J."/>
            <person name="Derieg N."/>
            <person name="Yan J."/>
            <person name="Mihaltcheva S."/>
            <person name="Hayes R.D."/>
            <person name="Rokhsar D."/>
        </authorList>
    </citation>
    <scope>NUCLEOTIDE SEQUENCE [LARGE SCALE GENOMIC DNA]</scope>
    <source>
        <strain evidence="2">cv. Goldsmith</strain>
    </source>
</reference>
<dbReference type="SUPFAM" id="SSF48403">
    <property type="entry name" value="Ankyrin repeat"/>
    <property type="match status" value="1"/>
</dbReference>
<dbReference type="Gene3D" id="1.25.40.20">
    <property type="entry name" value="Ankyrin repeat-containing domain"/>
    <property type="match status" value="1"/>
</dbReference>
<dbReference type="PANTHER" id="PTHR24121:SF16">
    <property type="entry name" value="NON-SPECIFIC SERINE_THREONINE PROTEIN KINASE"/>
    <property type="match status" value="1"/>
</dbReference>
<feature type="non-terminal residue" evidence="1">
    <location>
        <position position="1"/>
    </location>
</feature>
<dbReference type="InterPro" id="IPR002110">
    <property type="entry name" value="Ankyrin_rpt"/>
</dbReference>
<dbReference type="PANTHER" id="PTHR24121">
    <property type="entry name" value="NO MECHANORECEPTOR POTENTIAL C, ISOFORM D-RELATED"/>
    <property type="match status" value="1"/>
</dbReference>
<dbReference type="Proteomes" id="UP000230069">
    <property type="component" value="Unassembled WGS sequence"/>
</dbReference>
<dbReference type="EMBL" id="KZ305049">
    <property type="protein sequence ID" value="PIA36850.1"/>
    <property type="molecule type" value="Genomic_DNA"/>
</dbReference>
<protein>
    <submittedName>
        <fullName evidence="1">Uncharacterized protein</fullName>
    </submittedName>
</protein>
<evidence type="ECO:0000313" key="2">
    <source>
        <dbReference type="Proteomes" id="UP000230069"/>
    </source>
</evidence>
<dbReference type="SMART" id="SM00248">
    <property type="entry name" value="ANK"/>
    <property type="match status" value="4"/>
</dbReference>
<proteinExistence type="predicted"/>
<accession>A0A2G5D026</accession>
<evidence type="ECO:0000313" key="1">
    <source>
        <dbReference type="EMBL" id="PIA36850.1"/>
    </source>
</evidence>
<organism evidence="1 2">
    <name type="scientific">Aquilegia coerulea</name>
    <name type="common">Rocky mountain columbine</name>
    <dbReference type="NCBI Taxonomy" id="218851"/>
    <lineage>
        <taxon>Eukaryota</taxon>
        <taxon>Viridiplantae</taxon>
        <taxon>Streptophyta</taxon>
        <taxon>Embryophyta</taxon>
        <taxon>Tracheophyta</taxon>
        <taxon>Spermatophyta</taxon>
        <taxon>Magnoliopsida</taxon>
        <taxon>Ranunculales</taxon>
        <taxon>Ranunculaceae</taxon>
        <taxon>Thalictroideae</taxon>
        <taxon>Aquilegia</taxon>
    </lineage>
</organism>
<dbReference type="AlphaFoldDB" id="A0A2G5D026"/>